<keyword evidence="2" id="KW-1185">Reference proteome</keyword>
<accession>A0AAD5S7T2</accession>
<name>A0AAD5S7T2_9FUNG</name>
<dbReference type="EMBL" id="JADGJD010001176">
    <property type="protein sequence ID" value="KAJ3046391.1"/>
    <property type="molecule type" value="Genomic_DNA"/>
</dbReference>
<comment type="caution">
    <text evidence="1">The sequence shown here is derived from an EMBL/GenBank/DDBJ whole genome shotgun (WGS) entry which is preliminary data.</text>
</comment>
<dbReference type="Proteomes" id="UP001212841">
    <property type="component" value="Unassembled WGS sequence"/>
</dbReference>
<reference evidence="1" key="1">
    <citation type="submission" date="2020-05" db="EMBL/GenBank/DDBJ databases">
        <title>Phylogenomic resolution of chytrid fungi.</title>
        <authorList>
            <person name="Stajich J.E."/>
            <person name="Amses K."/>
            <person name="Simmons R."/>
            <person name="Seto K."/>
            <person name="Myers J."/>
            <person name="Bonds A."/>
            <person name="Quandt C.A."/>
            <person name="Barry K."/>
            <person name="Liu P."/>
            <person name="Grigoriev I."/>
            <person name="Longcore J.E."/>
            <person name="James T.Y."/>
        </authorList>
    </citation>
    <scope>NUCLEOTIDE SEQUENCE</scope>
    <source>
        <strain evidence="1">JEL0318</strain>
    </source>
</reference>
<gene>
    <name evidence="1" type="ORF">HK097_000893</name>
</gene>
<sequence>MGEANVDVLESEVRQYSHNGDNRKRIDQERIKNMRPAIGTLQSMVVPEEAISDVPGSRQQAAQLAWTMATG</sequence>
<protein>
    <submittedName>
        <fullName evidence="1">Uncharacterized protein</fullName>
    </submittedName>
</protein>
<proteinExistence type="predicted"/>
<organism evidence="1 2">
    <name type="scientific">Rhizophlyctis rosea</name>
    <dbReference type="NCBI Taxonomy" id="64517"/>
    <lineage>
        <taxon>Eukaryota</taxon>
        <taxon>Fungi</taxon>
        <taxon>Fungi incertae sedis</taxon>
        <taxon>Chytridiomycota</taxon>
        <taxon>Chytridiomycota incertae sedis</taxon>
        <taxon>Chytridiomycetes</taxon>
        <taxon>Rhizophlyctidales</taxon>
        <taxon>Rhizophlyctidaceae</taxon>
        <taxon>Rhizophlyctis</taxon>
    </lineage>
</organism>
<dbReference type="AlphaFoldDB" id="A0AAD5S7T2"/>
<evidence type="ECO:0000313" key="1">
    <source>
        <dbReference type="EMBL" id="KAJ3046391.1"/>
    </source>
</evidence>
<evidence type="ECO:0000313" key="2">
    <source>
        <dbReference type="Proteomes" id="UP001212841"/>
    </source>
</evidence>